<proteinExistence type="predicted"/>
<reference evidence="1" key="1">
    <citation type="submission" date="2014-05" db="EMBL/GenBank/DDBJ databases">
        <authorList>
            <person name="Chronopoulou M."/>
        </authorList>
    </citation>
    <scope>NUCLEOTIDE SEQUENCE</scope>
    <source>
        <tissue evidence="1">Whole organism</tissue>
    </source>
</reference>
<dbReference type="EMBL" id="HACA01012531">
    <property type="protein sequence ID" value="CDW29892.1"/>
    <property type="molecule type" value="Transcribed_RNA"/>
</dbReference>
<evidence type="ECO:0000313" key="1">
    <source>
        <dbReference type="EMBL" id="CDW29892.1"/>
    </source>
</evidence>
<accession>A0A0K2TW57</accession>
<protein>
    <submittedName>
        <fullName evidence="1">Uncharacterized protein</fullName>
    </submittedName>
</protein>
<name>A0A0K2TW57_LEPSM</name>
<organism evidence="1">
    <name type="scientific">Lepeophtheirus salmonis</name>
    <name type="common">Salmon louse</name>
    <name type="synonym">Caligus salmonis</name>
    <dbReference type="NCBI Taxonomy" id="72036"/>
    <lineage>
        <taxon>Eukaryota</taxon>
        <taxon>Metazoa</taxon>
        <taxon>Ecdysozoa</taxon>
        <taxon>Arthropoda</taxon>
        <taxon>Crustacea</taxon>
        <taxon>Multicrustacea</taxon>
        <taxon>Hexanauplia</taxon>
        <taxon>Copepoda</taxon>
        <taxon>Siphonostomatoida</taxon>
        <taxon>Caligidae</taxon>
        <taxon>Lepeophtheirus</taxon>
    </lineage>
</organism>
<sequence>MVNPGADEEKIRGRFQDIAPQIHSSLYRHSRSNYLEFNSRSKYRIHHNHSNQFSVIAPNQDLAPHSSVVCLLI</sequence>
<dbReference type="AlphaFoldDB" id="A0A0K2TW57"/>